<evidence type="ECO:0000259" key="2">
    <source>
        <dbReference type="PROSITE" id="PS50041"/>
    </source>
</evidence>
<sequence length="415" mass="46345">MKQYLLTAVIICFQLAAADVECPLGWIGFNTKCYKIFTELKSYENARKLCKSFGRVETSVFDLASIASADENKQLLTFSTTTKNDHPLWIGLKSMHGDKINKWSDGSDTVYQNYQNEITGKKICYVLNANGKWEPKACNEKAYFVCELSKDNQNDCSAFMNEEPGIKLIQLKDGTVVEVYCDHGLTVIQSRGENGFVSFDRAIEQYTETFGTPGKNTNFWLGLDKMVKLIGSDGQYNMAVQVCCGKTSGLTTYVNNVKLSDKSSYYVLSGKAKGNSGLNFFYGCRDLGSAFATYEAYTHGADYCDVLNTIGGTVKAGSGGFWIGSCANNLNGYYYTYGSKYYKDPETCLLDIDKMGAHGTGVEFHTLDDTDSYYAFDGISWTRARMVVYPSRMSPDFRAIDKEYCSDFVIEPTIY</sequence>
<dbReference type="InterPro" id="IPR036056">
    <property type="entry name" value="Fibrinogen-like_C"/>
</dbReference>
<name>A0A158R4E6_9BILA</name>
<dbReference type="AlphaFoldDB" id="A0A158R4E6"/>
<organism evidence="4 5">
    <name type="scientific">Syphacia muris</name>
    <dbReference type="NCBI Taxonomy" id="451379"/>
    <lineage>
        <taxon>Eukaryota</taxon>
        <taxon>Metazoa</taxon>
        <taxon>Ecdysozoa</taxon>
        <taxon>Nematoda</taxon>
        <taxon>Chromadorea</taxon>
        <taxon>Rhabditida</taxon>
        <taxon>Spirurina</taxon>
        <taxon>Oxyuridomorpha</taxon>
        <taxon>Oxyuroidea</taxon>
        <taxon>Oxyuridae</taxon>
        <taxon>Syphacia</taxon>
    </lineage>
</organism>
<dbReference type="InterPro" id="IPR001304">
    <property type="entry name" value="C-type_lectin-like"/>
</dbReference>
<keyword evidence="1" id="KW-0732">Signal</keyword>
<dbReference type="InterPro" id="IPR016187">
    <property type="entry name" value="CTDL_fold"/>
</dbReference>
<evidence type="ECO:0000313" key="5">
    <source>
        <dbReference type="WBParaSite" id="SMUV_0000319301-mRNA-1"/>
    </source>
</evidence>
<dbReference type="Proteomes" id="UP000046393">
    <property type="component" value="Unplaced"/>
</dbReference>
<dbReference type="InterPro" id="IPR002181">
    <property type="entry name" value="Fibrinogen_a/b/g_C_dom"/>
</dbReference>
<dbReference type="InterPro" id="IPR016186">
    <property type="entry name" value="C-type_lectin-like/link_sf"/>
</dbReference>
<dbReference type="CDD" id="cd00037">
    <property type="entry name" value="CLECT"/>
    <property type="match status" value="1"/>
</dbReference>
<evidence type="ECO:0000313" key="4">
    <source>
        <dbReference type="Proteomes" id="UP000046393"/>
    </source>
</evidence>
<accession>A0A158R4E6</accession>
<proteinExistence type="predicted"/>
<dbReference type="SUPFAM" id="SSF56496">
    <property type="entry name" value="Fibrinogen C-terminal domain-like"/>
    <property type="match status" value="1"/>
</dbReference>
<dbReference type="SMART" id="SM00034">
    <property type="entry name" value="CLECT"/>
    <property type="match status" value="1"/>
</dbReference>
<feature type="domain" description="C-type lectin" evidence="2">
    <location>
        <begin position="29"/>
        <end position="147"/>
    </location>
</feature>
<dbReference type="SUPFAM" id="SSF56436">
    <property type="entry name" value="C-type lectin-like"/>
    <property type="match status" value="1"/>
</dbReference>
<feature type="signal peptide" evidence="1">
    <location>
        <begin position="1"/>
        <end position="18"/>
    </location>
</feature>
<dbReference type="Gene3D" id="3.10.100.10">
    <property type="entry name" value="Mannose-Binding Protein A, subunit A"/>
    <property type="match status" value="1"/>
</dbReference>
<dbReference type="InterPro" id="IPR014716">
    <property type="entry name" value="Fibrinogen_a/b/g_C_1"/>
</dbReference>
<protein>
    <submittedName>
        <fullName evidence="5">C-type lectin domain-containing protein</fullName>
    </submittedName>
</protein>
<dbReference type="STRING" id="451379.A0A158R4E6"/>
<dbReference type="PROSITE" id="PS50041">
    <property type="entry name" value="C_TYPE_LECTIN_2"/>
    <property type="match status" value="1"/>
</dbReference>
<dbReference type="Gene3D" id="3.90.215.10">
    <property type="entry name" value="Gamma Fibrinogen, chain A, domain 1"/>
    <property type="match status" value="1"/>
</dbReference>
<feature type="domain" description="Fibrinogen C-terminal" evidence="3">
    <location>
        <begin position="147"/>
        <end position="335"/>
    </location>
</feature>
<evidence type="ECO:0000256" key="1">
    <source>
        <dbReference type="SAM" id="SignalP"/>
    </source>
</evidence>
<evidence type="ECO:0000259" key="3">
    <source>
        <dbReference type="PROSITE" id="PS51406"/>
    </source>
</evidence>
<dbReference type="SMART" id="SM00186">
    <property type="entry name" value="FBG"/>
    <property type="match status" value="1"/>
</dbReference>
<keyword evidence="4" id="KW-1185">Reference proteome</keyword>
<dbReference type="InterPro" id="IPR050111">
    <property type="entry name" value="C-type_lectin/snaclec_domain"/>
</dbReference>
<dbReference type="PANTHER" id="PTHR22803">
    <property type="entry name" value="MANNOSE, PHOSPHOLIPASE, LECTIN RECEPTOR RELATED"/>
    <property type="match status" value="1"/>
</dbReference>
<dbReference type="Pfam" id="PF00059">
    <property type="entry name" value="Lectin_C"/>
    <property type="match status" value="1"/>
</dbReference>
<dbReference type="PROSITE" id="PS51406">
    <property type="entry name" value="FIBRINOGEN_C_2"/>
    <property type="match status" value="1"/>
</dbReference>
<dbReference type="WBParaSite" id="SMUV_0000319301-mRNA-1">
    <property type="protein sequence ID" value="SMUV_0000319301-mRNA-1"/>
    <property type="gene ID" value="SMUV_0000319301"/>
</dbReference>
<feature type="chain" id="PRO_5007631505" evidence="1">
    <location>
        <begin position="19"/>
        <end position="415"/>
    </location>
</feature>
<reference evidence="5" key="1">
    <citation type="submission" date="2016-04" db="UniProtKB">
        <authorList>
            <consortium name="WormBaseParasite"/>
        </authorList>
    </citation>
    <scope>IDENTIFICATION</scope>
</reference>